<dbReference type="Pfam" id="PF12724">
    <property type="entry name" value="Flavodoxin_5"/>
    <property type="match status" value="1"/>
</dbReference>
<protein>
    <recommendedName>
        <fullName evidence="1">Flavodoxin domain-containing protein</fullName>
    </recommendedName>
</protein>
<feature type="domain" description="Flavodoxin" evidence="1">
    <location>
        <begin position="11"/>
        <end position="121"/>
    </location>
</feature>
<evidence type="ECO:0000313" key="3">
    <source>
        <dbReference type="Proteomes" id="UP001157125"/>
    </source>
</evidence>
<keyword evidence="3" id="KW-1185">Reference proteome</keyword>
<organism evidence="2 3">
    <name type="scientific">Demequina litorisediminis</name>
    <dbReference type="NCBI Taxonomy" id="1849022"/>
    <lineage>
        <taxon>Bacteria</taxon>
        <taxon>Bacillati</taxon>
        <taxon>Actinomycetota</taxon>
        <taxon>Actinomycetes</taxon>
        <taxon>Micrococcales</taxon>
        <taxon>Demequinaceae</taxon>
        <taxon>Demequina</taxon>
    </lineage>
</organism>
<evidence type="ECO:0000259" key="1">
    <source>
        <dbReference type="Pfam" id="PF12724"/>
    </source>
</evidence>
<accession>A0ABQ6IIG5</accession>
<dbReference type="EMBL" id="BSUN01000001">
    <property type="protein sequence ID" value="GMA37610.1"/>
    <property type="molecule type" value="Genomic_DNA"/>
</dbReference>
<dbReference type="InterPro" id="IPR026816">
    <property type="entry name" value="Flavodoxin_dom"/>
</dbReference>
<gene>
    <name evidence="2" type="ORF">GCM10025876_38140</name>
</gene>
<sequence length="138" mass="15263">MPKSLSSLGFDVHSADACEVAGVHFYDAVIVGSAVYGGLWRRDAAGLVREQAEELRHRDVWLFSVGMATVKQPHQEFDEARELASLVGARGHRTFDGALDYERLNAGEKAIIRALNPPKGDFRDFAEIRDWAHGVAIE</sequence>
<comment type="caution">
    <text evidence="2">The sequence shown here is derived from an EMBL/GenBank/DDBJ whole genome shotgun (WGS) entry which is preliminary data.</text>
</comment>
<proteinExistence type="predicted"/>
<evidence type="ECO:0000313" key="2">
    <source>
        <dbReference type="EMBL" id="GMA37610.1"/>
    </source>
</evidence>
<reference evidence="3" key="1">
    <citation type="journal article" date="2019" name="Int. J. Syst. Evol. Microbiol.">
        <title>The Global Catalogue of Microorganisms (GCM) 10K type strain sequencing project: providing services to taxonomists for standard genome sequencing and annotation.</title>
        <authorList>
            <consortium name="The Broad Institute Genomics Platform"/>
            <consortium name="The Broad Institute Genome Sequencing Center for Infectious Disease"/>
            <person name="Wu L."/>
            <person name="Ma J."/>
        </authorList>
    </citation>
    <scope>NUCLEOTIDE SEQUENCE [LARGE SCALE GENOMIC DNA]</scope>
    <source>
        <strain evidence="3">NBRC 112299</strain>
    </source>
</reference>
<dbReference type="Proteomes" id="UP001157125">
    <property type="component" value="Unassembled WGS sequence"/>
</dbReference>
<name>A0ABQ6IIG5_9MICO</name>